<dbReference type="EMBL" id="UXUI01011255">
    <property type="protein sequence ID" value="VDD96089.1"/>
    <property type="molecule type" value="Genomic_DNA"/>
</dbReference>
<dbReference type="GO" id="GO:0005737">
    <property type="term" value="C:cytoplasm"/>
    <property type="evidence" value="ECO:0007669"/>
    <property type="project" value="InterPro"/>
</dbReference>
<dbReference type="InterPro" id="IPR036736">
    <property type="entry name" value="ACP-like_sf"/>
</dbReference>
<evidence type="ECO:0000256" key="3">
    <source>
        <dbReference type="ARBA" id="ARBA00022553"/>
    </source>
</evidence>
<keyword evidence="6" id="KW-0554">One-carbon metabolism</keyword>
<dbReference type="InterPro" id="IPR002376">
    <property type="entry name" value="Formyl_transf_N"/>
</dbReference>
<feature type="binding site" evidence="9">
    <location>
        <begin position="656"/>
        <end position="657"/>
    </location>
    <ligand>
        <name>NADP(+)</name>
        <dbReference type="ChEBI" id="CHEBI:58349"/>
    </ligand>
</feature>
<reference evidence="16 17" key="2">
    <citation type="submission" date="2018-10" db="EMBL/GenBank/DDBJ databases">
        <authorList>
            <consortium name="Pathogen Informatics"/>
        </authorList>
    </citation>
    <scope>NUCLEOTIDE SEQUENCE [LARGE SCALE GENOMIC DNA]</scope>
</reference>
<evidence type="ECO:0000313" key="18">
    <source>
        <dbReference type="WBParaSite" id="EVEC_0001154001-mRNA-1"/>
    </source>
</evidence>
<dbReference type="SUPFAM" id="SSF53720">
    <property type="entry name" value="ALDH-like"/>
    <property type="match status" value="1"/>
</dbReference>
<dbReference type="InterPro" id="IPR036477">
    <property type="entry name" value="Formyl_transf_N_sf"/>
</dbReference>
<dbReference type="InterPro" id="IPR016160">
    <property type="entry name" value="Ald_DH_CS_CYS"/>
</dbReference>
<proteinExistence type="inferred from homology"/>
<dbReference type="WBParaSite" id="EVEC_0001154001-mRNA-1">
    <property type="protein sequence ID" value="EVEC_0001154001-mRNA-1"/>
    <property type="gene ID" value="EVEC_0001154001"/>
</dbReference>
<dbReference type="Pfam" id="PF02911">
    <property type="entry name" value="Formyl_trans_C"/>
    <property type="match status" value="1"/>
</dbReference>
<dbReference type="InterPro" id="IPR001555">
    <property type="entry name" value="GART_AS"/>
</dbReference>
<keyword evidence="4 6" id="KW-0521">NADP</keyword>
<dbReference type="InterPro" id="IPR016163">
    <property type="entry name" value="Ald_DH_C"/>
</dbReference>
<dbReference type="Gene3D" id="3.10.25.10">
    <property type="entry name" value="Formyl transferase, C-terminal domain"/>
    <property type="match status" value="1"/>
</dbReference>
<dbReference type="Pfam" id="PF00551">
    <property type="entry name" value="Formyl_trans_N"/>
    <property type="match status" value="1"/>
</dbReference>
<evidence type="ECO:0000256" key="8">
    <source>
        <dbReference type="PIRSR" id="PIRSR036489-2"/>
    </source>
</evidence>
<feature type="site" description="Essential for catalytic activity" evidence="10">
    <location>
        <position position="147"/>
    </location>
</feature>
<feature type="active site" description="Proton donor" evidence="7">
    <location>
        <position position="111"/>
    </location>
</feature>
<keyword evidence="2" id="KW-0596">Phosphopantetheine</keyword>
<dbReference type="AlphaFoldDB" id="A0A0N4VKZ3"/>
<evidence type="ECO:0000256" key="5">
    <source>
        <dbReference type="ARBA" id="ARBA00023002"/>
    </source>
</evidence>
<feature type="active site" description="Proton acceptor" evidence="7">
    <location>
        <position position="679"/>
    </location>
</feature>
<dbReference type="GO" id="GO:0006730">
    <property type="term" value="P:one-carbon metabolic process"/>
    <property type="evidence" value="ECO:0007669"/>
    <property type="project" value="UniProtKB-KW"/>
</dbReference>
<evidence type="ECO:0000256" key="6">
    <source>
        <dbReference type="PIRNR" id="PIRNR036489"/>
    </source>
</evidence>
<accession>A0A0N4VKZ3</accession>
<dbReference type="OrthoDB" id="310895at2759"/>
<evidence type="ECO:0000256" key="2">
    <source>
        <dbReference type="ARBA" id="ARBA00022450"/>
    </source>
</evidence>
<feature type="binding site" evidence="8">
    <location>
        <position position="147"/>
    </location>
    <ligand>
        <name>(6R)-10-formyltetrahydrofolate</name>
        <dbReference type="ChEBI" id="CHEBI:195366"/>
    </ligand>
</feature>
<reference evidence="18" key="1">
    <citation type="submission" date="2017-02" db="UniProtKB">
        <authorList>
            <consortium name="WormBaseParasite"/>
        </authorList>
    </citation>
    <scope>IDENTIFICATION</scope>
</reference>
<evidence type="ECO:0000313" key="16">
    <source>
        <dbReference type="EMBL" id="VDD96089.1"/>
    </source>
</evidence>
<evidence type="ECO:0000259" key="13">
    <source>
        <dbReference type="Pfam" id="PF00171"/>
    </source>
</evidence>
<dbReference type="InterPro" id="IPR011034">
    <property type="entry name" value="Formyl_transferase-like_C_sf"/>
</dbReference>
<comment type="similarity">
    <text evidence="1 12">Belongs to the aldehyde dehydrogenase family.</text>
</comment>
<keyword evidence="5 6" id="KW-0560">Oxidoreductase</keyword>
<keyword evidence="3" id="KW-0597">Phosphoprotein</keyword>
<dbReference type="PANTHER" id="PTHR11699">
    <property type="entry name" value="ALDEHYDE DEHYDROGENASE-RELATED"/>
    <property type="match status" value="1"/>
</dbReference>
<feature type="domain" description="Formyl transferase N-terminal" evidence="14">
    <location>
        <begin position="1"/>
        <end position="185"/>
    </location>
</feature>
<feature type="active site" evidence="11">
    <location>
        <position position="679"/>
    </location>
</feature>
<name>A0A0N4VKZ3_ENTVE</name>
<dbReference type="PIRSF" id="PIRSF036489">
    <property type="entry name" value="10-FTHFDH"/>
    <property type="match status" value="1"/>
</dbReference>
<evidence type="ECO:0000256" key="4">
    <source>
        <dbReference type="ARBA" id="ARBA00022857"/>
    </source>
</evidence>
<evidence type="ECO:0000256" key="10">
    <source>
        <dbReference type="PIRSR" id="PIRSR036489-4"/>
    </source>
</evidence>
<evidence type="ECO:0000256" key="9">
    <source>
        <dbReference type="PIRSR" id="PIRSR036489-3"/>
    </source>
</evidence>
<dbReference type="InterPro" id="IPR029510">
    <property type="entry name" value="Ald_DH_CS_GLU"/>
</dbReference>
<dbReference type="Gene3D" id="3.40.50.170">
    <property type="entry name" value="Formyl transferase, N-terminal domain"/>
    <property type="match status" value="1"/>
</dbReference>
<gene>
    <name evidence="16" type="ORF">EVEC_LOCUS10840</name>
</gene>
<dbReference type="PROSITE" id="PS00373">
    <property type="entry name" value="GART"/>
    <property type="match status" value="1"/>
</dbReference>
<evidence type="ECO:0000259" key="14">
    <source>
        <dbReference type="Pfam" id="PF00551"/>
    </source>
</evidence>
<dbReference type="FunFam" id="3.40.309.10:FF:000001">
    <property type="entry name" value="Mitochondrial aldehyde dehydrogenase 2"/>
    <property type="match status" value="1"/>
</dbReference>
<dbReference type="InterPro" id="IPR005793">
    <property type="entry name" value="Formyl_trans_C"/>
</dbReference>
<evidence type="ECO:0000313" key="17">
    <source>
        <dbReference type="Proteomes" id="UP000274131"/>
    </source>
</evidence>
<comment type="catalytic activity">
    <reaction evidence="6">
        <text>(6R)-10-formyltetrahydrofolate + NADP(+) + H2O = (6S)-5,6,7,8-tetrahydrofolate + CO2 + NADPH + H(+)</text>
        <dbReference type="Rhea" id="RHEA:10180"/>
        <dbReference type="ChEBI" id="CHEBI:15377"/>
        <dbReference type="ChEBI" id="CHEBI:15378"/>
        <dbReference type="ChEBI" id="CHEBI:16526"/>
        <dbReference type="ChEBI" id="CHEBI:57453"/>
        <dbReference type="ChEBI" id="CHEBI:57783"/>
        <dbReference type="ChEBI" id="CHEBI:58349"/>
        <dbReference type="ChEBI" id="CHEBI:195366"/>
        <dbReference type="EC" id="1.5.1.6"/>
    </reaction>
</comment>
<comment type="similarity">
    <text evidence="6">In the C-terminal section; belongs to the aldehyde dehydrogenase family. ALDH1L subfamily.</text>
</comment>
<evidence type="ECO:0000256" key="1">
    <source>
        <dbReference type="ARBA" id="ARBA00009986"/>
    </source>
</evidence>
<dbReference type="STRING" id="51028.A0A0N4VKZ3"/>
<keyword evidence="17" id="KW-1185">Reference proteome</keyword>
<dbReference type="GO" id="GO:0016155">
    <property type="term" value="F:formyltetrahydrofolate dehydrogenase activity"/>
    <property type="evidence" value="ECO:0007669"/>
    <property type="project" value="UniProtKB-UniRule"/>
</dbReference>
<dbReference type="InterPro" id="IPR015590">
    <property type="entry name" value="Aldehyde_DH_dom"/>
</dbReference>
<dbReference type="PROSITE" id="PS00687">
    <property type="entry name" value="ALDEHYDE_DEHYDR_GLU"/>
    <property type="match status" value="1"/>
</dbReference>
<protein>
    <recommendedName>
        <fullName evidence="6">10-formyltetrahydrofolate dehydrogenase</fullName>
        <ecNumber evidence="6">1.5.1.6</ecNumber>
    </recommendedName>
</protein>
<dbReference type="GO" id="GO:0009258">
    <property type="term" value="P:10-formyltetrahydrofolate catabolic process"/>
    <property type="evidence" value="ECO:0007669"/>
    <property type="project" value="UniProtKB-UniRule"/>
</dbReference>
<dbReference type="EC" id="1.5.1.6" evidence="6"/>
<dbReference type="SUPFAM" id="SSF50486">
    <property type="entry name" value="FMT C-terminal domain-like"/>
    <property type="match status" value="1"/>
</dbReference>
<feature type="binding site" evidence="9">
    <location>
        <begin position="577"/>
        <end position="579"/>
    </location>
    <ligand>
        <name>NADP(+)</name>
        <dbReference type="ChEBI" id="CHEBI:58349"/>
    </ligand>
</feature>
<dbReference type="InterPro" id="IPR037022">
    <property type="entry name" value="Formyl_trans_C_sf"/>
</dbReference>
<dbReference type="InterPro" id="IPR016162">
    <property type="entry name" value="Ald_DH_N"/>
</dbReference>
<feature type="binding site" evidence="9">
    <location>
        <position position="763"/>
    </location>
    <ligand>
        <name>NADP(+)</name>
        <dbReference type="ChEBI" id="CHEBI:58349"/>
    </ligand>
</feature>
<organism evidence="18">
    <name type="scientific">Enterobius vermicularis</name>
    <name type="common">Human pinworm</name>
    <dbReference type="NCBI Taxonomy" id="51028"/>
    <lineage>
        <taxon>Eukaryota</taxon>
        <taxon>Metazoa</taxon>
        <taxon>Ecdysozoa</taxon>
        <taxon>Nematoda</taxon>
        <taxon>Chromadorea</taxon>
        <taxon>Rhabditida</taxon>
        <taxon>Spirurina</taxon>
        <taxon>Oxyuridomorpha</taxon>
        <taxon>Oxyuroidea</taxon>
        <taxon>Oxyuridae</taxon>
        <taxon>Enterobius</taxon>
    </lineage>
</organism>
<feature type="binding site" evidence="9">
    <location>
        <begin position="810"/>
        <end position="812"/>
    </location>
    <ligand>
        <name>NADP(+)</name>
        <dbReference type="ChEBI" id="CHEBI:58349"/>
    </ligand>
</feature>
<dbReference type="InterPro" id="IPR016161">
    <property type="entry name" value="Ald_DH/histidinol_DH"/>
</dbReference>
<sequence length="908" mass="100130">MRIAIIGQSLFGAEVLKALLDKGYTIAVVFTVPDRNGREDILALEAKKFGIPVIKQLKWRQKDAAGKFHIIPKVFEEYSKFKVELNVLPFCTQFIPHEVIEFPVYKSIIYHPSLLPAHRGASAINWTLICGDKLAGFSVFWADDGLDTGPILLQKSCQVEENDTQTTLYDRFLYPEGIKGMVEAVSLIAANKAPRIIQSEEGASYDPHIAAKPDLAKLDWNKSQWEMHNFIRGNDKVPGAWIMVNDEKICLFSSSRYTMSKAPSNAREIEVKDATGGKIFVISDGLLLPASDRKFVLVKTIKLPNGRTIAAEKFGCEEEEEEVLELSAAEKKIESNLRDIWKEILGIEIEDGTDFFANGGTSQDVTRLIEDTRFRTTALLDNAQVYMSSSFRLYVNAVVNKLRGVGTVEVKYDKVVVSVNGIELCFPHQMYINGKFVDSRSGRLYDTINPTTEKSICKIPKADKKDVDDAVIAAQKAFEEGEWSKISARERGKLLYKLADLMEEHAEELATLEALDSGAVYTLALKTHVGMSIDVWRYFAGWADKIEGNTIPISNARPNYNLCLTVKEAIGVCGLIIPWNYPLMMLSWKMSACLAAGNTVVIKPAQVTPLTALKFAELSAKAGIPPGVINVITGSGSEIGQALCDHPVVRKIGFTGSTEVGAQIMSSCACSNIKKVALELGGKSPLIIFDDADIDRAVRQTCNAVYFNKGENCIAAGRIFLADTIYDAFIKRLVEETKRLVIGDPFDRSTSHGPQNHKAHLDKLLEYVDNAVAEGAKVAYGGKRVKREGLFFEPTILIDVLDDNPAAIEESFGPVMVISKFANSDIDGVIKRANATEYGLAAGVFSRDVSKVLYVSRKLRAGTVFINTYQKTDVAAPFGGYKQSGFGKDLGAEALNEFLLTKTITFEY</sequence>
<comment type="similarity">
    <text evidence="6">In the N-terminal section; belongs to the GART family.</text>
</comment>
<evidence type="ECO:0000256" key="12">
    <source>
        <dbReference type="RuleBase" id="RU003345"/>
    </source>
</evidence>
<feature type="binding site" evidence="8">
    <location>
        <begin position="93"/>
        <end position="95"/>
    </location>
    <ligand>
        <name>(6R)-10-formyltetrahydrofolate</name>
        <dbReference type="ChEBI" id="CHEBI:195366"/>
    </ligand>
</feature>
<dbReference type="Gene3D" id="3.40.309.10">
    <property type="entry name" value="Aldehyde Dehydrogenase, Chain A, domain 2"/>
    <property type="match status" value="1"/>
</dbReference>
<feature type="binding site" evidence="9">
    <location>
        <begin position="603"/>
        <end position="606"/>
    </location>
    <ligand>
        <name>NADP(+)</name>
        <dbReference type="ChEBI" id="CHEBI:58349"/>
    </ligand>
</feature>
<dbReference type="Gene3D" id="1.10.1200.10">
    <property type="entry name" value="ACP-like"/>
    <property type="match status" value="1"/>
</dbReference>
<feature type="binding site" evidence="9">
    <location>
        <begin position="636"/>
        <end position="641"/>
    </location>
    <ligand>
        <name>NADP(+)</name>
        <dbReference type="ChEBI" id="CHEBI:58349"/>
    </ligand>
</feature>
<evidence type="ECO:0000256" key="7">
    <source>
        <dbReference type="PIRSR" id="PIRSR036489-1"/>
    </source>
</evidence>
<feature type="domain" description="Formyl transferase C-terminal" evidence="15">
    <location>
        <begin position="213"/>
        <end position="314"/>
    </location>
</feature>
<dbReference type="Pfam" id="PF00171">
    <property type="entry name" value="Aldedh"/>
    <property type="match status" value="1"/>
</dbReference>
<dbReference type="SUPFAM" id="SSF53328">
    <property type="entry name" value="Formyltransferase"/>
    <property type="match status" value="1"/>
</dbReference>
<dbReference type="Gene3D" id="3.40.605.10">
    <property type="entry name" value="Aldehyde Dehydrogenase, Chain A, domain 1"/>
    <property type="match status" value="1"/>
</dbReference>
<evidence type="ECO:0000259" key="15">
    <source>
        <dbReference type="Pfam" id="PF02911"/>
    </source>
</evidence>
<dbReference type="FunFam" id="3.40.605.10:FF:000026">
    <property type="entry name" value="Aldehyde dehydrogenase, putative"/>
    <property type="match status" value="1"/>
</dbReference>
<feature type="active site" description="Proton donor" evidence="7">
    <location>
        <position position="713"/>
    </location>
</feature>
<dbReference type="FunFam" id="3.40.605.10:FF:000001">
    <property type="entry name" value="Aldehyde dehydrogenase 1"/>
    <property type="match status" value="1"/>
</dbReference>
<dbReference type="PROSITE" id="PS00070">
    <property type="entry name" value="ALDEHYDE_DEHYDR_CYS"/>
    <property type="match status" value="1"/>
</dbReference>
<evidence type="ECO:0000256" key="11">
    <source>
        <dbReference type="PROSITE-ProRule" id="PRU10007"/>
    </source>
</evidence>
<dbReference type="GO" id="GO:0016620">
    <property type="term" value="F:oxidoreductase activity, acting on the aldehyde or oxo group of donors, NAD or NADP as acceptor"/>
    <property type="evidence" value="ECO:0007669"/>
    <property type="project" value="InterPro"/>
</dbReference>
<dbReference type="InterPro" id="IPR011407">
    <property type="entry name" value="10_FTHF_DH"/>
</dbReference>
<dbReference type="Proteomes" id="UP000274131">
    <property type="component" value="Unassembled WGS sequence"/>
</dbReference>
<feature type="domain" description="Aldehyde dehydrogenase" evidence="13">
    <location>
        <begin position="436"/>
        <end position="904"/>
    </location>
</feature>